<sequence>MGGAYINVWAPGEDPLVLDGYVEMPGRGRPKEWFGTGLREFRMTYYGGFTVNGGHGSVATPGMFAALDEASTRWGTLPWRELVTPAAYVARQGWPVGTASEFYLRHSGDNLFAWDAQTREFMSQGGHGPAPALGEVVRSADLANSLETIARDGVSTLYTGEIAHVLADDMDANGGLLGLADLAAYRTAVRPPLRTRLTDWDVAVNPAPSIGGPVLTAMLRLLSARRTRDGRTAASDVIDIQHTVLEYRRRAIDAAEDLEVAGHELIRALDELGPEGLAAVTSSPETIHVSTIDSTGLACSITTSAGYGSGVTVPGTGLMLNNALGEPELNRRGLHALAPGTRMASNMAPSTARRDDGSTLAVGSPGADRITTALMQVMGGVCLDGKSIQAAIDQPRLHVAFDEHDGNPRVEFENGDDILAAVDACGMPTVEHERIAMYFGGVGATLCHPDGVLEAAGDPRRTAATAIG</sequence>
<dbReference type="EMBL" id="BSUO01000001">
    <property type="protein sequence ID" value="GMA38743.1"/>
    <property type="molecule type" value="Genomic_DNA"/>
</dbReference>
<dbReference type="Pfam" id="PF01019">
    <property type="entry name" value="G_glu_transpept"/>
    <property type="match status" value="1"/>
</dbReference>
<dbReference type="InterPro" id="IPR043137">
    <property type="entry name" value="GGT_ssub_C"/>
</dbReference>
<dbReference type="PANTHER" id="PTHR43199:SF1">
    <property type="entry name" value="GLUTATHIONE HYDROLASE PROENZYME"/>
    <property type="match status" value="1"/>
</dbReference>
<evidence type="ECO:0000313" key="5">
    <source>
        <dbReference type="EMBL" id="GMA38743.1"/>
    </source>
</evidence>
<gene>
    <name evidence="5" type="primary">ggt_1</name>
    <name evidence="5" type="ORF">GCM10025883_07880</name>
</gene>
<evidence type="ECO:0000256" key="4">
    <source>
        <dbReference type="ARBA" id="ARBA00023145"/>
    </source>
</evidence>
<dbReference type="PRINTS" id="PR01210">
    <property type="entry name" value="GGTRANSPTASE"/>
</dbReference>
<evidence type="ECO:0000256" key="2">
    <source>
        <dbReference type="ARBA" id="ARBA00022679"/>
    </source>
</evidence>
<accession>A0ABQ6INF4</accession>
<name>A0ABQ6INF4_9MICO</name>
<dbReference type="InterPro" id="IPR051792">
    <property type="entry name" value="GGT_bact"/>
</dbReference>
<evidence type="ECO:0000256" key="3">
    <source>
        <dbReference type="ARBA" id="ARBA00022801"/>
    </source>
</evidence>
<protein>
    <submittedName>
        <fullName evidence="5">Gamma-glutamyltranspeptidase</fullName>
    </submittedName>
</protein>
<keyword evidence="6" id="KW-1185">Reference proteome</keyword>
<comment type="caution">
    <text evidence="5">The sequence shown here is derived from an EMBL/GenBank/DDBJ whole genome shotgun (WGS) entry which is preliminary data.</text>
</comment>
<proteinExistence type="inferred from homology"/>
<dbReference type="SUPFAM" id="SSF56235">
    <property type="entry name" value="N-terminal nucleophile aminohydrolases (Ntn hydrolases)"/>
    <property type="match status" value="1"/>
</dbReference>
<organism evidence="5 6">
    <name type="scientific">Mobilicoccus caccae</name>
    <dbReference type="NCBI Taxonomy" id="1859295"/>
    <lineage>
        <taxon>Bacteria</taxon>
        <taxon>Bacillati</taxon>
        <taxon>Actinomycetota</taxon>
        <taxon>Actinomycetes</taxon>
        <taxon>Micrococcales</taxon>
        <taxon>Dermatophilaceae</taxon>
        <taxon>Mobilicoccus</taxon>
    </lineage>
</organism>
<keyword evidence="4" id="KW-0865">Zymogen</keyword>
<dbReference type="Proteomes" id="UP001157126">
    <property type="component" value="Unassembled WGS sequence"/>
</dbReference>
<reference evidence="6" key="1">
    <citation type="journal article" date="2019" name="Int. J. Syst. Evol. Microbiol.">
        <title>The Global Catalogue of Microorganisms (GCM) 10K type strain sequencing project: providing services to taxonomists for standard genome sequencing and annotation.</title>
        <authorList>
            <consortium name="The Broad Institute Genomics Platform"/>
            <consortium name="The Broad Institute Genome Sequencing Center for Infectious Disease"/>
            <person name="Wu L."/>
            <person name="Ma J."/>
        </authorList>
    </citation>
    <scope>NUCLEOTIDE SEQUENCE [LARGE SCALE GENOMIC DNA]</scope>
    <source>
        <strain evidence="6">NBRC 113072</strain>
    </source>
</reference>
<keyword evidence="2" id="KW-0808">Transferase</keyword>
<evidence type="ECO:0000313" key="6">
    <source>
        <dbReference type="Proteomes" id="UP001157126"/>
    </source>
</evidence>
<dbReference type="InterPro" id="IPR029055">
    <property type="entry name" value="Ntn_hydrolases_N"/>
</dbReference>
<dbReference type="PANTHER" id="PTHR43199">
    <property type="entry name" value="GLUTATHIONE HYDROLASE"/>
    <property type="match status" value="1"/>
</dbReference>
<dbReference type="Gene3D" id="3.60.20.40">
    <property type="match status" value="1"/>
</dbReference>
<comment type="similarity">
    <text evidence="1">Belongs to the gamma-glutamyltransferase family.</text>
</comment>
<evidence type="ECO:0000256" key="1">
    <source>
        <dbReference type="ARBA" id="ARBA00009381"/>
    </source>
</evidence>
<keyword evidence="3" id="KW-0378">Hydrolase</keyword>